<evidence type="ECO:0000256" key="3">
    <source>
        <dbReference type="ARBA" id="ARBA00022692"/>
    </source>
</evidence>
<accession>A0A1F8F071</accession>
<gene>
    <name evidence="12" type="ORF">A2750_03500</name>
</gene>
<dbReference type="InterPro" id="IPR044698">
    <property type="entry name" value="VKOR/LTO1"/>
</dbReference>
<evidence type="ECO:0000259" key="11">
    <source>
        <dbReference type="SMART" id="SM00756"/>
    </source>
</evidence>
<comment type="similarity">
    <text evidence="2">Belongs to the VKOR family.</text>
</comment>
<feature type="transmembrane region" description="Helical" evidence="10">
    <location>
        <begin position="97"/>
        <end position="120"/>
    </location>
</feature>
<dbReference type="PANTHER" id="PTHR34573">
    <property type="entry name" value="VKC DOMAIN-CONTAINING PROTEIN"/>
    <property type="match status" value="1"/>
</dbReference>
<keyword evidence="7 10" id="KW-0472">Membrane</keyword>
<keyword evidence="6" id="KW-0560">Oxidoreductase</keyword>
<dbReference type="PANTHER" id="PTHR34573:SF1">
    <property type="entry name" value="VITAMIN K EPOXIDE REDUCTASE DOMAIN-CONTAINING PROTEIN"/>
    <property type="match status" value="1"/>
</dbReference>
<dbReference type="Pfam" id="PF07884">
    <property type="entry name" value="VKOR"/>
    <property type="match status" value="1"/>
</dbReference>
<reference evidence="12 13" key="1">
    <citation type="journal article" date="2016" name="Nat. Commun.">
        <title>Thousands of microbial genomes shed light on interconnected biogeochemical processes in an aquifer system.</title>
        <authorList>
            <person name="Anantharaman K."/>
            <person name="Brown C.T."/>
            <person name="Hug L.A."/>
            <person name="Sharon I."/>
            <person name="Castelle C.J."/>
            <person name="Probst A.J."/>
            <person name="Thomas B.C."/>
            <person name="Singh A."/>
            <person name="Wilkins M.J."/>
            <person name="Karaoz U."/>
            <person name="Brodie E.L."/>
            <person name="Williams K.H."/>
            <person name="Hubbard S.S."/>
            <person name="Banfield J.F."/>
        </authorList>
    </citation>
    <scope>NUCLEOTIDE SEQUENCE [LARGE SCALE GENOMIC DNA]</scope>
</reference>
<evidence type="ECO:0000256" key="8">
    <source>
        <dbReference type="ARBA" id="ARBA00023157"/>
    </source>
</evidence>
<name>A0A1F8F071_9BACT</name>
<dbReference type="CDD" id="cd12916">
    <property type="entry name" value="VKOR_1"/>
    <property type="match status" value="1"/>
</dbReference>
<dbReference type="Gene3D" id="1.20.1440.130">
    <property type="entry name" value="VKOR domain"/>
    <property type="match status" value="1"/>
</dbReference>
<comment type="subcellular location">
    <subcellularLocation>
        <location evidence="1">Membrane</location>
        <topology evidence="1">Multi-pass membrane protein</topology>
    </subcellularLocation>
</comment>
<evidence type="ECO:0000256" key="7">
    <source>
        <dbReference type="ARBA" id="ARBA00023136"/>
    </source>
</evidence>
<evidence type="ECO:0000256" key="2">
    <source>
        <dbReference type="ARBA" id="ARBA00006214"/>
    </source>
</evidence>
<organism evidence="12 13">
    <name type="scientific">Candidatus Yanofskybacteria bacterium RIFCSPHIGHO2_01_FULL_45_42</name>
    <dbReference type="NCBI Taxonomy" id="1802671"/>
    <lineage>
        <taxon>Bacteria</taxon>
        <taxon>Candidatus Yanofskyibacteriota</taxon>
    </lineage>
</organism>
<dbReference type="Proteomes" id="UP000178023">
    <property type="component" value="Unassembled WGS sequence"/>
</dbReference>
<dbReference type="AlphaFoldDB" id="A0A1F8F071"/>
<keyword evidence="5 10" id="KW-1133">Transmembrane helix</keyword>
<feature type="transmembrane region" description="Helical" evidence="10">
    <location>
        <begin position="126"/>
        <end position="150"/>
    </location>
</feature>
<dbReference type="GO" id="GO:0048038">
    <property type="term" value="F:quinone binding"/>
    <property type="evidence" value="ECO:0007669"/>
    <property type="project" value="UniProtKB-KW"/>
</dbReference>
<evidence type="ECO:0000256" key="4">
    <source>
        <dbReference type="ARBA" id="ARBA00022719"/>
    </source>
</evidence>
<keyword evidence="9" id="KW-0676">Redox-active center</keyword>
<evidence type="ECO:0000256" key="6">
    <source>
        <dbReference type="ARBA" id="ARBA00023002"/>
    </source>
</evidence>
<evidence type="ECO:0000256" key="5">
    <source>
        <dbReference type="ARBA" id="ARBA00022989"/>
    </source>
</evidence>
<keyword evidence="4" id="KW-0874">Quinone</keyword>
<feature type="domain" description="Vitamin K epoxide reductase" evidence="11">
    <location>
        <begin position="16"/>
        <end position="148"/>
    </location>
</feature>
<evidence type="ECO:0000256" key="1">
    <source>
        <dbReference type="ARBA" id="ARBA00004141"/>
    </source>
</evidence>
<dbReference type="InterPro" id="IPR038354">
    <property type="entry name" value="VKOR_sf"/>
</dbReference>
<dbReference type="GO" id="GO:0016020">
    <property type="term" value="C:membrane"/>
    <property type="evidence" value="ECO:0007669"/>
    <property type="project" value="UniProtKB-SubCell"/>
</dbReference>
<evidence type="ECO:0000256" key="9">
    <source>
        <dbReference type="ARBA" id="ARBA00023284"/>
    </source>
</evidence>
<comment type="caution">
    <text evidence="12">The sequence shown here is derived from an EMBL/GenBank/DDBJ whole genome shotgun (WGS) entry which is preliminary data.</text>
</comment>
<dbReference type="SMART" id="SM00756">
    <property type="entry name" value="VKc"/>
    <property type="match status" value="1"/>
</dbReference>
<dbReference type="InterPro" id="IPR012932">
    <property type="entry name" value="VKOR"/>
</dbReference>
<protein>
    <recommendedName>
        <fullName evidence="11">Vitamin K epoxide reductase domain-containing protein</fullName>
    </recommendedName>
</protein>
<proteinExistence type="inferred from homology"/>
<evidence type="ECO:0000313" key="13">
    <source>
        <dbReference type="Proteomes" id="UP000178023"/>
    </source>
</evidence>
<sequence>MKILKLLWTRPSQTLSKRWLNAIRVVSLLGFIDATYLTLEHFLGKIPTCFVVNGCERVLTSVYSQIFGVPLALFGSIFYLSILVLSFVYAEFKKEKFWIWLMLVSFVGFGASTAFIYIQLFILRAFCFYCLVSAASSTTIFILVTMASLATHGKEKTK</sequence>
<dbReference type="GO" id="GO:0016491">
    <property type="term" value="F:oxidoreductase activity"/>
    <property type="evidence" value="ECO:0007669"/>
    <property type="project" value="UniProtKB-KW"/>
</dbReference>
<evidence type="ECO:0000313" key="12">
    <source>
        <dbReference type="EMBL" id="OGN06531.1"/>
    </source>
</evidence>
<keyword evidence="8" id="KW-1015">Disulfide bond</keyword>
<dbReference type="EMBL" id="MGJL01000038">
    <property type="protein sequence ID" value="OGN06531.1"/>
    <property type="molecule type" value="Genomic_DNA"/>
</dbReference>
<feature type="transmembrane region" description="Helical" evidence="10">
    <location>
        <begin position="66"/>
        <end position="90"/>
    </location>
</feature>
<keyword evidence="3 10" id="KW-0812">Transmembrane</keyword>
<evidence type="ECO:0000256" key="10">
    <source>
        <dbReference type="SAM" id="Phobius"/>
    </source>
</evidence>